<dbReference type="InterPro" id="IPR036116">
    <property type="entry name" value="FN3_sf"/>
</dbReference>
<keyword evidence="3" id="KW-1133">Transmembrane helix</keyword>
<gene>
    <name evidence="7" type="primary">igdb-1_0</name>
    <name evidence="7" type="ORF">FJT64_009493</name>
</gene>
<dbReference type="InterPro" id="IPR013783">
    <property type="entry name" value="Ig-like_fold"/>
</dbReference>
<keyword evidence="1" id="KW-0677">Repeat</keyword>
<dbReference type="InterPro" id="IPR002602">
    <property type="entry name" value="DB"/>
</dbReference>
<dbReference type="Proteomes" id="UP000440578">
    <property type="component" value="Unassembled WGS sequence"/>
</dbReference>
<dbReference type="OrthoDB" id="5843172at2759"/>
<dbReference type="InterPro" id="IPR007110">
    <property type="entry name" value="Ig-like_dom"/>
</dbReference>
<keyword evidence="3" id="KW-0472">Membrane</keyword>
<evidence type="ECO:0000259" key="6">
    <source>
        <dbReference type="PROSITE" id="PS50853"/>
    </source>
</evidence>
<feature type="domain" description="Fibronectin type-III" evidence="6">
    <location>
        <begin position="745"/>
        <end position="842"/>
    </location>
</feature>
<accession>A0A6A4VPA9</accession>
<feature type="domain" description="Fibronectin type-III" evidence="6">
    <location>
        <begin position="1243"/>
        <end position="1333"/>
    </location>
</feature>
<dbReference type="PROSITE" id="PS50853">
    <property type="entry name" value="FN3"/>
    <property type="match status" value="5"/>
</dbReference>
<reference evidence="7 8" key="1">
    <citation type="submission" date="2019-07" db="EMBL/GenBank/DDBJ databases">
        <title>Draft genome assembly of a fouling barnacle, Amphibalanus amphitrite (Darwin, 1854): The first reference genome for Thecostraca.</title>
        <authorList>
            <person name="Kim W."/>
        </authorList>
    </citation>
    <scope>NUCLEOTIDE SEQUENCE [LARGE SCALE GENOMIC DNA]</scope>
    <source>
        <strain evidence="7">SNU_AA5</strain>
        <tissue evidence="7">Soma without cirri and trophi</tissue>
    </source>
</reference>
<dbReference type="Gene3D" id="2.60.40.10">
    <property type="entry name" value="Immunoglobulins"/>
    <property type="match status" value="9"/>
</dbReference>
<dbReference type="SMART" id="SM00409">
    <property type="entry name" value="IG"/>
    <property type="match status" value="4"/>
</dbReference>
<feature type="domain" description="Ig-like" evidence="5">
    <location>
        <begin position="1035"/>
        <end position="1131"/>
    </location>
</feature>
<feature type="transmembrane region" description="Helical" evidence="3">
    <location>
        <begin position="1344"/>
        <end position="1372"/>
    </location>
</feature>
<dbReference type="PANTHER" id="PTHR13817:SF155">
    <property type="entry name" value="IG-LIKE AND FIBRONECTIN TYPE-III DOMAIN-CONTAINING PROTEIN C25G4.10"/>
    <property type="match status" value="1"/>
</dbReference>
<sequence length="1475" mass="161296">MAATGGRLLLLAAVAMAAESPLPDLSMSVRKPITVTSGRDALLTCVVNDLGNHTLLWKKVEDHNGEEKTMILTAGAYRVTNDSRVMVLHDIGGDVFVLAIQNASVSDTGMYVCEVNSSPVVRSYHQLTVSELGAATSSAIDSRESYDYTSCCQRHNVSDSCIGLCNLYTAGTTCRAARSRAFRPCVVGSAVVQYVTQRDSIKDHFSCVAFSSIMLNCVARGLDTLPSAPRNIQVSVKSLTELQVTWSRRRTNAPPPDLFTVNVTRLRRFDGNMLGLDVNGTELGVTQAQDTQLYNVTAERMFLVANSLQPLTMYEISVTAHNAAGSSLTSDRVRAVTWLSETYNSDVSLAPGLPDVRQCCEDSGVTEPSDTVVTDVIICAPWAEKTFACMADGRDHSACCRARGLPQICVDLCAGNVTKIDFRYFRCLGFMGSYASCLMQGYGVVPSAPVDPRVALADSSFAVLRWNPPGTLADTVTSYTVVYRPSFPDTENDTAYKTILDVHSPFLLGDLKADTDYEFYVEAVNQRGAGPQSSRVLFRLVGTPRRSQQAVWSGRRPSSGGSWVEGESYTVVYRPSFPDTENDTAYKTILDVHSPFLLGDLKADTDYEFYVEAVNQRGAGPQSSRVLFRTMPEKMLVQEATQSSYNLSTCCMMAEMSLACLPLCHYNARMSTMKGLAHICAPEYHKLLRCSAGGRDHTACCERRGVPTNCLGACRGEGTLASECTPYLGNLWQCYEEGTGRLPPPVTGLHVTGVTNHSVMLIWEELEGNFTGFRVKYGIINAESRNKLGMEQLTTELNVTGQFALVDNLTASQLYGFTVVAVNEYGTSLPSSIITINVTDQHGDVMQKAVTSHPHSLSVSELSATQLTVSWAPPVISHPTERLRYRVSYRGPNATEYTNVTTAALLLKLVKLTPNSQYSVFVTALSGLGESRPSETLQMWTSPAYPAYVELPTIHPTDMVKEGGSMTVLCIAMAAPEPTVALYINGRHVTEGRTRHLVTTIRNVTRDMSQVTCYADNGYGTPMQSTRHIIISRRPVIRSRPTYVAKEGSSVTLRCKVDASPEPQMVFFRDPSQRQAVIDGGNYVITLSSGQTEGDHTMELMIKQVTAEDFGNFYCHAENVFGGMTKLVTLTQQKEAPKLYNLGVTECCRRLNVSTQCQRACAFDVDLDAVLAMPECAREMGKLMTCAADGSDHRRCCANKIVPTRCLDWCRGEPVAAVQECSIGYAKEIVDCFEEGKAVLPGPPLNVRVESVSSNAVRVRWDEPDKNADKVEVYRVYWRAPDDKISSRNDTRSTSLRISGLRAGVEYECAVKSGNHYGSSQLTTPIMFVPGRIFVSSESTDENYYIGTGTVLAVVIILVLVLAVMMVGAVLYRRKRRKAGAADRVSFENPSYLREMNLENLQNTSESSFSGGLNGTHGFHSNGDPATLSVNSHRQTPPQSNGGSQSASPARFVALRNGLGLVAKKAGFKQFENEQ</sequence>
<evidence type="ECO:0000259" key="5">
    <source>
        <dbReference type="PROSITE" id="PS50835"/>
    </source>
</evidence>
<protein>
    <submittedName>
        <fullName evidence="7">Ig-like and fibronectin type-III domain-containing protein 1</fullName>
    </submittedName>
</protein>
<keyword evidence="4" id="KW-0732">Signal</keyword>
<evidence type="ECO:0000256" key="4">
    <source>
        <dbReference type="SAM" id="SignalP"/>
    </source>
</evidence>
<evidence type="ECO:0000256" key="2">
    <source>
        <dbReference type="SAM" id="MobiDB-lite"/>
    </source>
</evidence>
<dbReference type="InterPro" id="IPR013106">
    <property type="entry name" value="Ig_V-set"/>
</dbReference>
<dbReference type="PANTHER" id="PTHR13817">
    <property type="entry name" value="TITIN"/>
    <property type="match status" value="1"/>
</dbReference>
<evidence type="ECO:0000313" key="7">
    <source>
        <dbReference type="EMBL" id="KAF0292552.1"/>
    </source>
</evidence>
<dbReference type="Pfam" id="PF13927">
    <property type="entry name" value="Ig_3"/>
    <property type="match status" value="1"/>
</dbReference>
<dbReference type="InterPro" id="IPR003598">
    <property type="entry name" value="Ig_sub2"/>
</dbReference>
<dbReference type="SMART" id="SM00408">
    <property type="entry name" value="IGc2"/>
    <property type="match status" value="3"/>
</dbReference>
<dbReference type="InterPro" id="IPR036179">
    <property type="entry name" value="Ig-like_dom_sf"/>
</dbReference>
<dbReference type="InterPro" id="IPR003599">
    <property type="entry name" value="Ig_sub"/>
</dbReference>
<dbReference type="PROSITE" id="PS50835">
    <property type="entry name" value="IG_LIKE"/>
    <property type="match status" value="2"/>
</dbReference>
<dbReference type="SUPFAM" id="SSF49265">
    <property type="entry name" value="Fibronectin type III"/>
    <property type="match status" value="3"/>
</dbReference>
<feature type="signal peptide" evidence="4">
    <location>
        <begin position="1"/>
        <end position="17"/>
    </location>
</feature>
<feature type="domain" description="Fibronectin type-III" evidence="6">
    <location>
        <begin position="853"/>
        <end position="944"/>
    </location>
</feature>
<keyword evidence="8" id="KW-1185">Reference proteome</keyword>
<feature type="domain" description="Ig-like" evidence="5">
    <location>
        <begin position="23"/>
        <end position="130"/>
    </location>
</feature>
<feature type="domain" description="Fibronectin type-III" evidence="6">
    <location>
        <begin position="448"/>
        <end position="546"/>
    </location>
</feature>
<evidence type="ECO:0000256" key="3">
    <source>
        <dbReference type="SAM" id="Phobius"/>
    </source>
</evidence>
<feature type="region of interest" description="Disordered" evidence="2">
    <location>
        <begin position="1404"/>
        <end position="1448"/>
    </location>
</feature>
<dbReference type="Pfam" id="PF01682">
    <property type="entry name" value="DB"/>
    <property type="match status" value="3"/>
</dbReference>
<comment type="caution">
    <text evidence="7">The sequence shown here is derived from an EMBL/GenBank/DDBJ whole genome shotgun (WGS) entry which is preliminary data.</text>
</comment>
<feature type="chain" id="PRO_5025656119" evidence="4">
    <location>
        <begin position="18"/>
        <end position="1475"/>
    </location>
</feature>
<keyword evidence="3" id="KW-0812">Transmembrane</keyword>
<name>A0A6A4VPA9_AMPAM</name>
<dbReference type="SMART" id="SM00060">
    <property type="entry name" value="FN3"/>
    <property type="match status" value="6"/>
</dbReference>
<feature type="domain" description="Fibronectin type-III" evidence="6">
    <location>
        <begin position="228"/>
        <end position="342"/>
    </location>
</feature>
<feature type="compositionally biased region" description="Polar residues" evidence="2">
    <location>
        <begin position="1428"/>
        <end position="1448"/>
    </location>
</feature>
<organism evidence="7 8">
    <name type="scientific">Amphibalanus amphitrite</name>
    <name type="common">Striped barnacle</name>
    <name type="synonym">Balanus amphitrite</name>
    <dbReference type="NCBI Taxonomy" id="1232801"/>
    <lineage>
        <taxon>Eukaryota</taxon>
        <taxon>Metazoa</taxon>
        <taxon>Ecdysozoa</taxon>
        <taxon>Arthropoda</taxon>
        <taxon>Crustacea</taxon>
        <taxon>Multicrustacea</taxon>
        <taxon>Cirripedia</taxon>
        <taxon>Thoracica</taxon>
        <taxon>Thoracicalcarea</taxon>
        <taxon>Balanomorpha</taxon>
        <taxon>Balanoidea</taxon>
        <taxon>Balanidae</taxon>
        <taxon>Amphibalaninae</taxon>
        <taxon>Amphibalanus</taxon>
    </lineage>
</organism>
<dbReference type="Pfam" id="PF00041">
    <property type="entry name" value="fn3"/>
    <property type="match status" value="6"/>
</dbReference>
<evidence type="ECO:0000313" key="8">
    <source>
        <dbReference type="Proteomes" id="UP000440578"/>
    </source>
</evidence>
<dbReference type="EMBL" id="VIIS01001805">
    <property type="protein sequence ID" value="KAF0292552.1"/>
    <property type="molecule type" value="Genomic_DNA"/>
</dbReference>
<evidence type="ECO:0000256" key="1">
    <source>
        <dbReference type="ARBA" id="ARBA00022737"/>
    </source>
</evidence>
<dbReference type="CDD" id="cd00063">
    <property type="entry name" value="FN3"/>
    <property type="match status" value="6"/>
</dbReference>
<proteinExistence type="predicted"/>
<dbReference type="SUPFAM" id="SSF48726">
    <property type="entry name" value="Immunoglobulin"/>
    <property type="match status" value="3"/>
</dbReference>
<dbReference type="Pfam" id="PF07686">
    <property type="entry name" value="V-set"/>
    <property type="match status" value="1"/>
</dbReference>
<dbReference type="InterPro" id="IPR003961">
    <property type="entry name" value="FN3_dom"/>
</dbReference>
<dbReference type="InterPro" id="IPR050964">
    <property type="entry name" value="Striated_Muscle_Regulatory"/>
</dbReference>